<name>A0A1H4BU71_9GAMM</name>
<evidence type="ECO:0000259" key="2">
    <source>
        <dbReference type="Pfam" id="PF13847"/>
    </source>
</evidence>
<protein>
    <submittedName>
        <fullName evidence="3">Methyltransferase domain-containing protein</fullName>
    </submittedName>
</protein>
<feature type="domain" description="Methyltransferase" evidence="2">
    <location>
        <begin position="40"/>
        <end position="164"/>
    </location>
</feature>
<dbReference type="GO" id="GO:0032259">
    <property type="term" value="P:methylation"/>
    <property type="evidence" value="ECO:0007669"/>
    <property type="project" value="UniProtKB-KW"/>
</dbReference>
<accession>A0A1H4BU71</accession>
<evidence type="ECO:0000313" key="4">
    <source>
        <dbReference type="Proteomes" id="UP000187280"/>
    </source>
</evidence>
<dbReference type="SUPFAM" id="SSF53335">
    <property type="entry name" value="S-adenosyl-L-methionine-dependent methyltransferases"/>
    <property type="match status" value="1"/>
</dbReference>
<dbReference type="CDD" id="cd02440">
    <property type="entry name" value="AdoMet_MTases"/>
    <property type="match status" value="1"/>
</dbReference>
<dbReference type="GeneID" id="97764690"/>
<dbReference type="InterPro" id="IPR025714">
    <property type="entry name" value="Methyltranfer_dom"/>
</dbReference>
<dbReference type="STRING" id="71657.SAMN02982996_01814"/>
<dbReference type="EMBL" id="FNQS01000005">
    <property type="protein sequence ID" value="SEA51706.1"/>
    <property type="molecule type" value="Genomic_DNA"/>
</dbReference>
<keyword evidence="3" id="KW-0489">Methyltransferase</keyword>
<dbReference type="Pfam" id="PF13847">
    <property type="entry name" value="Methyltransf_31"/>
    <property type="match status" value="1"/>
</dbReference>
<evidence type="ECO:0000313" key="3">
    <source>
        <dbReference type="EMBL" id="SEA51706.1"/>
    </source>
</evidence>
<proteinExistence type="predicted"/>
<dbReference type="PANTHER" id="PTHR43861">
    <property type="entry name" value="TRANS-ACONITATE 2-METHYLTRANSFERASE-RELATED"/>
    <property type="match status" value="1"/>
</dbReference>
<keyword evidence="1 3" id="KW-0808">Transferase</keyword>
<dbReference type="AlphaFoldDB" id="A0A1H4BU71"/>
<reference evidence="3 4" key="1">
    <citation type="submission" date="2016-10" db="EMBL/GenBank/DDBJ databases">
        <authorList>
            <person name="de Groot N.N."/>
        </authorList>
    </citation>
    <scope>NUCLEOTIDE SEQUENCE [LARGE SCALE GENOMIC DNA]</scope>
    <source>
        <strain evidence="3 4">ATCC 29281</strain>
    </source>
</reference>
<dbReference type="RefSeq" id="WP_074728426.1">
    <property type="nucleotide sequence ID" value="NZ_FNQS01000005.1"/>
</dbReference>
<gene>
    <name evidence="3" type="ORF">SAMN02982996_01814</name>
</gene>
<keyword evidence="4" id="KW-1185">Reference proteome</keyword>
<dbReference type="Gene3D" id="3.40.50.150">
    <property type="entry name" value="Vaccinia Virus protein VP39"/>
    <property type="match status" value="1"/>
</dbReference>
<dbReference type="PANTHER" id="PTHR43861:SF3">
    <property type="entry name" value="PUTATIVE (AFU_ORTHOLOGUE AFUA_2G14390)-RELATED"/>
    <property type="match status" value="1"/>
</dbReference>
<evidence type="ECO:0000256" key="1">
    <source>
        <dbReference type="ARBA" id="ARBA00022679"/>
    </source>
</evidence>
<sequence>MPCKSYVLGYSEREMQRIAFQAGMLDPITKRMLQAAEIRDGQDILDIGCGSGYVSQLAAKLVGDGGAVIGIEQSEAALNFACSTGLKNVSFVQGRFEKYEFEKQFDIVVGRTVLLFQDDVISFLRRAVKWVKPGGYLAFHEIDCSRQCQSKPPVALWDRTMTELLLRLRNGCPQYDIGQRFVQAFDEAGLPTPNVSYEIPVAGGHAEDLCLWAVETLCSLSDQPERIVFADGEVMDPARLLASLQEDIFNARSQVEFLGQACAWVQIK</sequence>
<organism evidence="3 4">
    <name type="scientific">Lonsdalea quercina</name>
    <dbReference type="NCBI Taxonomy" id="71657"/>
    <lineage>
        <taxon>Bacteria</taxon>
        <taxon>Pseudomonadati</taxon>
        <taxon>Pseudomonadota</taxon>
        <taxon>Gammaproteobacteria</taxon>
        <taxon>Enterobacterales</taxon>
        <taxon>Pectobacteriaceae</taxon>
        <taxon>Lonsdalea</taxon>
    </lineage>
</organism>
<dbReference type="InterPro" id="IPR029063">
    <property type="entry name" value="SAM-dependent_MTases_sf"/>
</dbReference>
<dbReference type="GO" id="GO:0008168">
    <property type="term" value="F:methyltransferase activity"/>
    <property type="evidence" value="ECO:0007669"/>
    <property type="project" value="UniProtKB-KW"/>
</dbReference>
<dbReference type="Proteomes" id="UP000187280">
    <property type="component" value="Unassembled WGS sequence"/>
</dbReference>